<dbReference type="RefSeq" id="WP_147292287.1">
    <property type="nucleotide sequence ID" value="NZ_JACKST010000082.1"/>
</dbReference>
<dbReference type="AlphaFoldDB" id="A0A378SR22"/>
<dbReference type="EMBL" id="UGQM01000001">
    <property type="protein sequence ID" value="STZ43847.1"/>
    <property type="molecule type" value="Genomic_DNA"/>
</dbReference>
<sequence>MAVGMHSARSRFDDGGSGDKTLSDNRLALLDQAFYEGHRAAGQKEVMQVGWVYERPVDLDRLRRFQDSLAGGLLGRLIERSPLPFGRHRWVTAPAPRPIRIAAGPRARAEVGDWFDECTQLPVDPEAGPGFRIDVQPLTDGSTAVSLVLSHYVIDGIGGALAVTEAILDMPRHLGYPPPRSRTRRQAVFQDAREAAREIPAVAHAFVAAIREARRRRDEDGRSTALRPRAVAERDSDQPVIAPSVWIRFPQDEWNARAAALGGSHSTLAAAFTARLDERMGREHGGSDGVPVLLTVNDRTTADDARAIAVKFVRARICTAGVTSDLKPARAAIKDALQRAQETVDDATQLVALTPFTPKRTWRRLAEYARDAPEQPAVCSNLGDTGPAAIRPDGSLCDAAFARGASQHLTQRWLDRIGSQVHVYYGTAAEMNMVTIYVCAFRPGVVNTRADLSALVAQVSDDFGLLGRIE</sequence>
<reference evidence="1 2" key="1">
    <citation type="submission" date="2018-06" db="EMBL/GenBank/DDBJ databases">
        <authorList>
            <consortium name="Pathogen Informatics"/>
            <person name="Doyle S."/>
        </authorList>
    </citation>
    <scope>NUCLEOTIDE SEQUENCE [LARGE SCALE GENOMIC DNA]</scope>
    <source>
        <strain evidence="1 2">NCTC10742</strain>
    </source>
</reference>
<evidence type="ECO:0000313" key="2">
    <source>
        <dbReference type="Proteomes" id="UP000254291"/>
    </source>
</evidence>
<proteinExistence type="predicted"/>
<dbReference type="SUPFAM" id="SSF52777">
    <property type="entry name" value="CoA-dependent acyltransferases"/>
    <property type="match status" value="1"/>
</dbReference>
<organism evidence="1 2">
    <name type="scientific">Mycolicibacterium gilvum</name>
    <dbReference type="NCBI Taxonomy" id="1804"/>
    <lineage>
        <taxon>Bacteria</taxon>
        <taxon>Bacillati</taxon>
        <taxon>Actinomycetota</taxon>
        <taxon>Actinomycetes</taxon>
        <taxon>Mycobacteriales</taxon>
        <taxon>Mycobacteriaceae</taxon>
        <taxon>Mycolicibacterium</taxon>
    </lineage>
</organism>
<accession>A0A378SR22</accession>
<name>A0A378SR22_9MYCO</name>
<protein>
    <submittedName>
        <fullName evidence="1">Fatty acyl-AMP ligase FadD28 and polyketide synthase</fullName>
    </submittedName>
</protein>
<evidence type="ECO:0000313" key="1">
    <source>
        <dbReference type="EMBL" id="STZ43847.1"/>
    </source>
</evidence>
<dbReference type="GO" id="GO:0016874">
    <property type="term" value="F:ligase activity"/>
    <property type="evidence" value="ECO:0007669"/>
    <property type="project" value="UniProtKB-KW"/>
</dbReference>
<dbReference type="Proteomes" id="UP000254291">
    <property type="component" value="Unassembled WGS sequence"/>
</dbReference>
<keyword evidence="1" id="KW-0436">Ligase</keyword>
<gene>
    <name evidence="1" type="ORF">NCTC10742_03077</name>
</gene>